<dbReference type="Pfam" id="PF04439">
    <property type="entry name" value="Adenyl_transf"/>
    <property type="match status" value="1"/>
</dbReference>
<dbReference type="InterPro" id="IPR007530">
    <property type="entry name" value="Aminoglycoside_adenylylTfrase"/>
</dbReference>
<dbReference type="InterPro" id="IPR043519">
    <property type="entry name" value="NT_sf"/>
</dbReference>
<dbReference type="EMBL" id="QSQP01000040">
    <property type="protein sequence ID" value="RGK38266.1"/>
    <property type="molecule type" value="Genomic_DNA"/>
</dbReference>
<evidence type="ECO:0000313" key="1">
    <source>
        <dbReference type="EMBL" id="RGK38266.1"/>
    </source>
</evidence>
<dbReference type="SUPFAM" id="SSF81301">
    <property type="entry name" value="Nucleotidyltransferase"/>
    <property type="match status" value="1"/>
</dbReference>
<dbReference type="Proteomes" id="UP000261052">
    <property type="component" value="Unassembled WGS sequence"/>
</dbReference>
<proteinExistence type="predicted"/>
<dbReference type="Gene3D" id="3.30.460.10">
    <property type="entry name" value="Beta Polymerase, domain 2"/>
    <property type="match status" value="1"/>
</dbReference>
<name>A0A3E4LLP1_9FIRM</name>
<evidence type="ECO:0008006" key="3">
    <source>
        <dbReference type="Google" id="ProtNLM"/>
    </source>
</evidence>
<dbReference type="AlphaFoldDB" id="A0A3E4LLP1"/>
<accession>A0A3E4LLP1</accession>
<comment type="caution">
    <text evidence="1">The sequence shown here is derived from an EMBL/GenBank/DDBJ whole genome shotgun (WGS) entry which is preliminary data.</text>
</comment>
<sequence>MRSEAEMYDLILRIANEDSRICAVYMNGSRTNKNVPKDLFQDYDVVYAVS</sequence>
<evidence type="ECO:0000313" key="2">
    <source>
        <dbReference type="Proteomes" id="UP000261052"/>
    </source>
</evidence>
<gene>
    <name evidence="1" type="ORF">DXD13_15860</name>
</gene>
<organism evidence="1 2">
    <name type="scientific">Agathobacter rectalis</name>
    <dbReference type="NCBI Taxonomy" id="39491"/>
    <lineage>
        <taxon>Bacteria</taxon>
        <taxon>Bacillati</taxon>
        <taxon>Bacillota</taxon>
        <taxon>Clostridia</taxon>
        <taxon>Lachnospirales</taxon>
        <taxon>Lachnospiraceae</taxon>
        <taxon>Agathobacter</taxon>
    </lineage>
</organism>
<reference evidence="1 2" key="1">
    <citation type="submission" date="2018-08" db="EMBL/GenBank/DDBJ databases">
        <title>A genome reference for cultivated species of the human gut microbiota.</title>
        <authorList>
            <person name="Zou Y."/>
            <person name="Xue W."/>
            <person name="Luo G."/>
        </authorList>
    </citation>
    <scope>NUCLEOTIDE SEQUENCE [LARGE SCALE GENOMIC DNA]</scope>
    <source>
        <strain evidence="1 2">TF11-15AC</strain>
    </source>
</reference>
<protein>
    <recommendedName>
        <fullName evidence="3">Aminoglycoside 6-adenylyltransferase</fullName>
    </recommendedName>
</protein>